<evidence type="ECO:0000256" key="9">
    <source>
        <dbReference type="ARBA" id="ARBA00029447"/>
    </source>
</evidence>
<evidence type="ECO:0000313" key="10">
    <source>
        <dbReference type="EMBL" id="BAU28715.1"/>
    </source>
</evidence>
<comment type="subcellular location">
    <subcellularLocation>
        <location evidence="1">Cell membrane</location>
        <topology evidence="1">Multi-pass membrane protein</topology>
    </subcellularLocation>
</comment>
<dbReference type="KEGG" id="asoc:CB4_02890"/>
<evidence type="ECO:0000256" key="8">
    <source>
        <dbReference type="ARBA" id="ARBA00023224"/>
    </source>
</evidence>
<evidence type="ECO:0000313" key="11">
    <source>
        <dbReference type="Proteomes" id="UP000217696"/>
    </source>
</evidence>
<keyword evidence="3" id="KW-0488">Methylation</keyword>
<dbReference type="AlphaFoldDB" id="A0A0U4WJI4"/>
<dbReference type="CDD" id="cd12913">
    <property type="entry name" value="PDC1_MCP_like"/>
    <property type="match status" value="1"/>
</dbReference>
<dbReference type="SUPFAM" id="SSF58104">
    <property type="entry name" value="Methyl-accepting chemotaxis protein (MCP) signaling domain"/>
    <property type="match status" value="1"/>
</dbReference>
<evidence type="ECO:0000256" key="7">
    <source>
        <dbReference type="ARBA" id="ARBA00023136"/>
    </source>
</evidence>
<evidence type="ECO:0000256" key="1">
    <source>
        <dbReference type="ARBA" id="ARBA00004651"/>
    </source>
</evidence>
<dbReference type="OrthoDB" id="243053at2"/>
<sequence>MFNWMTTSVGRKLQVAFILLLLIPSLIIGTFSYHAAKNRIEADMMMSSMENVQSLNELITEEIEGQMKNVDDLSRSIDARMYTGRTSPIIMDVIHRFQSVHPEITSAYVGTVTGFLIADGADKLAPDYDPRKRDWYQNAIASKGEVVISEPYLDKISNTVVVGITKTLQDGSGVIGVDVNLTDLSNTVKHKRIGEHGYAFVVDRTKKVVVHPALKSGENIAESIASGLFEKESGEITYSDQGEARKLFFVTNKRTGWKIAGTMQMAEVQEGVQGIFWTTILTIFVSLLIGAMVMYVVIRSITRPLTQLRNAADKISKGDVTEEIFIHSKDEIGQLGEHFDEMRKVLQAVLHEVKEKVDHLAASSEELMVGSQETTRATEHISTTVLDIAGSSEEETKNVEKVSRIIAGMLQALQEIAKHTQGTSSAMVQTSDVAQEGKETIRVTVQQMGLINHSVQELSDIIKHLHTSVEEVGNFAKLITDISSQTNLLALNAAIEAARAGEDGRGFAVVADEVRKLAEQSSSSAEKVTDLIRDIKSKMDIALHSMDVSRGEVEKGLNVVGSAGSSFAQIYEAVDHVTQEIQQVAASVQEITTHTEQVVTSIRSVTRTVEKTSASITEVSASTEEQLASMQEVSATAASLTNMAEELERIVRKFNV</sequence>
<keyword evidence="6" id="KW-1133">Transmembrane helix</keyword>
<keyword evidence="8" id="KW-0807">Transducer</keyword>
<dbReference type="CDD" id="cd06225">
    <property type="entry name" value="HAMP"/>
    <property type="match status" value="1"/>
</dbReference>
<protein>
    <submittedName>
        <fullName evidence="10">Methyl-accepting chemotaxis protein McpA</fullName>
    </submittedName>
</protein>
<keyword evidence="2" id="KW-1003">Cell membrane</keyword>
<dbReference type="CDD" id="cd11386">
    <property type="entry name" value="MCP_signal"/>
    <property type="match status" value="1"/>
</dbReference>
<accession>A0A0U4WJI4</accession>
<dbReference type="Gene3D" id="3.30.450.20">
    <property type="entry name" value="PAS domain"/>
    <property type="match status" value="1"/>
</dbReference>
<dbReference type="PANTHER" id="PTHR32089:SF114">
    <property type="entry name" value="METHYL-ACCEPTING CHEMOTAXIS PROTEIN MCPB"/>
    <property type="match status" value="1"/>
</dbReference>
<dbReference type="PROSITE" id="PS50111">
    <property type="entry name" value="CHEMOTAXIS_TRANSDUC_2"/>
    <property type="match status" value="1"/>
</dbReference>
<dbReference type="SMART" id="SM00283">
    <property type="entry name" value="MA"/>
    <property type="match status" value="1"/>
</dbReference>
<dbReference type="InterPro" id="IPR004089">
    <property type="entry name" value="MCPsignal_dom"/>
</dbReference>
<keyword evidence="5" id="KW-0812">Transmembrane</keyword>
<organism evidence="10 11">
    <name type="scientific">Aneurinibacillus soli</name>
    <dbReference type="NCBI Taxonomy" id="1500254"/>
    <lineage>
        <taxon>Bacteria</taxon>
        <taxon>Bacillati</taxon>
        <taxon>Bacillota</taxon>
        <taxon>Bacilli</taxon>
        <taxon>Bacillales</taxon>
        <taxon>Paenibacillaceae</taxon>
        <taxon>Aneurinibacillus group</taxon>
        <taxon>Aneurinibacillus</taxon>
    </lineage>
</organism>
<keyword evidence="4" id="KW-0145">Chemotaxis</keyword>
<dbReference type="InterPro" id="IPR003660">
    <property type="entry name" value="HAMP_dom"/>
</dbReference>
<evidence type="ECO:0000256" key="4">
    <source>
        <dbReference type="ARBA" id="ARBA00022500"/>
    </source>
</evidence>
<keyword evidence="11" id="KW-1185">Reference proteome</keyword>
<dbReference type="RefSeq" id="WP_096466441.1">
    <property type="nucleotide sequence ID" value="NZ_AP017312.1"/>
</dbReference>
<evidence type="ECO:0000256" key="3">
    <source>
        <dbReference type="ARBA" id="ARBA00022481"/>
    </source>
</evidence>
<dbReference type="GO" id="GO:0006935">
    <property type="term" value="P:chemotaxis"/>
    <property type="evidence" value="ECO:0007669"/>
    <property type="project" value="UniProtKB-KW"/>
</dbReference>
<keyword evidence="7" id="KW-0472">Membrane</keyword>
<dbReference type="Pfam" id="PF00672">
    <property type="entry name" value="HAMP"/>
    <property type="match status" value="1"/>
</dbReference>
<dbReference type="GO" id="GO:0005886">
    <property type="term" value="C:plasma membrane"/>
    <property type="evidence" value="ECO:0007669"/>
    <property type="project" value="UniProtKB-SubCell"/>
</dbReference>
<dbReference type="Proteomes" id="UP000217696">
    <property type="component" value="Chromosome"/>
</dbReference>
<dbReference type="InterPro" id="IPR033479">
    <property type="entry name" value="dCache_1"/>
</dbReference>
<dbReference type="CDD" id="cd12912">
    <property type="entry name" value="PDC2_MCP_like"/>
    <property type="match status" value="1"/>
</dbReference>
<dbReference type="EMBL" id="AP017312">
    <property type="protein sequence ID" value="BAU28715.1"/>
    <property type="molecule type" value="Genomic_DNA"/>
</dbReference>
<comment type="similarity">
    <text evidence="9">Belongs to the methyl-accepting chemotaxis (MCP) protein family.</text>
</comment>
<dbReference type="Gene3D" id="1.10.8.500">
    <property type="entry name" value="HAMP domain in histidine kinase"/>
    <property type="match status" value="1"/>
</dbReference>
<dbReference type="PANTHER" id="PTHR32089">
    <property type="entry name" value="METHYL-ACCEPTING CHEMOTAXIS PROTEIN MCPB"/>
    <property type="match status" value="1"/>
</dbReference>
<dbReference type="SMART" id="SM00304">
    <property type="entry name" value="HAMP"/>
    <property type="match status" value="2"/>
</dbReference>
<proteinExistence type="inferred from homology"/>
<dbReference type="SUPFAM" id="SSF103190">
    <property type="entry name" value="Sensory domain-like"/>
    <property type="match status" value="1"/>
</dbReference>
<evidence type="ECO:0000256" key="6">
    <source>
        <dbReference type="ARBA" id="ARBA00022989"/>
    </source>
</evidence>
<dbReference type="Gene3D" id="1.10.287.950">
    <property type="entry name" value="Methyl-accepting chemotaxis protein"/>
    <property type="match status" value="1"/>
</dbReference>
<dbReference type="InterPro" id="IPR029151">
    <property type="entry name" value="Sensor-like_sf"/>
</dbReference>
<evidence type="ECO:0000256" key="2">
    <source>
        <dbReference type="ARBA" id="ARBA00022475"/>
    </source>
</evidence>
<gene>
    <name evidence="10" type="primary">mcpA_8</name>
    <name evidence="10" type="ORF">CB4_02890</name>
</gene>
<dbReference type="GO" id="GO:0007165">
    <property type="term" value="P:signal transduction"/>
    <property type="evidence" value="ECO:0007669"/>
    <property type="project" value="UniProtKB-KW"/>
</dbReference>
<dbReference type="Pfam" id="PF02743">
    <property type="entry name" value="dCache_1"/>
    <property type="match status" value="1"/>
</dbReference>
<dbReference type="PROSITE" id="PS50885">
    <property type="entry name" value="HAMP"/>
    <property type="match status" value="1"/>
</dbReference>
<reference evidence="10 11" key="1">
    <citation type="submission" date="2015-12" db="EMBL/GenBank/DDBJ databases">
        <title>Genome sequence of Aneurinibacillus soli.</title>
        <authorList>
            <person name="Lee J.S."/>
            <person name="Lee K.C."/>
            <person name="Kim K.K."/>
            <person name="Lee B.W."/>
        </authorList>
    </citation>
    <scope>NUCLEOTIDE SEQUENCE [LARGE SCALE GENOMIC DNA]</scope>
    <source>
        <strain evidence="10 11">CB4</strain>
    </source>
</reference>
<name>A0A0U4WJI4_9BACL</name>
<dbReference type="Pfam" id="PF00015">
    <property type="entry name" value="MCPsignal"/>
    <property type="match status" value="1"/>
</dbReference>
<evidence type="ECO:0000256" key="5">
    <source>
        <dbReference type="ARBA" id="ARBA00022692"/>
    </source>
</evidence>